<dbReference type="EMBL" id="JBCGBO010000002">
    <property type="protein sequence ID" value="KAK9222551.1"/>
    <property type="molecule type" value="Genomic_DNA"/>
</dbReference>
<sequence length="96" mass="10653">MQCSRCNNLGHTVRTYIKNLSPIPTNIYGWNDCSDHMSNNGLEESPHNTSTWTNIYIDRSSEPTPTQASGSWLNNSQAVGITTPTELNLFGNDSAY</sequence>
<proteinExistence type="predicted"/>
<accession>A0AAP0QYC7</accession>
<gene>
    <name evidence="1" type="ORF">WN944_010987</name>
</gene>
<protein>
    <submittedName>
        <fullName evidence="1">Uncharacterized protein</fullName>
    </submittedName>
</protein>
<dbReference type="Proteomes" id="UP001428341">
    <property type="component" value="Unassembled WGS sequence"/>
</dbReference>
<comment type="caution">
    <text evidence="1">The sequence shown here is derived from an EMBL/GenBank/DDBJ whole genome shotgun (WGS) entry which is preliminary data.</text>
</comment>
<name>A0AAP0QYC7_9ROSI</name>
<evidence type="ECO:0000313" key="2">
    <source>
        <dbReference type="Proteomes" id="UP001428341"/>
    </source>
</evidence>
<dbReference type="AlphaFoldDB" id="A0AAP0QYC7"/>
<organism evidence="1 2">
    <name type="scientific">Citrus x changshan-huyou</name>
    <dbReference type="NCBI Taxonomy" id="2935761"/>
    <lineage>
        <taxon>Eukaryota</taxon>
        <taxon>Viridiplantae</taxon>
        <taxon>Streptophyta</taxon>
        <taxon>Embryophyta</taxon>
        <taxon>Tracheophyta</taxon>
        <taxon>Spermatophyta</taxon>
        <taxon>Magnoliopsida</taxon>
        <taxon>eudicotyledons</taxon>
        <taxon>Gunneridae</taxon>
        <taxon>Pentapetalae</taxon>
        <taxon>rosids</taxon>
        <taxon>malvids</taxon>
        <taxon>Sapindales</taxon>
        <taxon>Rutaceae</taxon>
        <taxon>Aurantioideae</taxon>
        <taxon>Citrus</taxon>
    </lineage>
</organism>
<evidence type="ECO:0000313" key="1">
    <source>
        <dbReference type="EMBL" id="KAK9222551.1"/>
    </source>
</evidence>
<keyword evidence="2" id="KW-1185">Reference proteome</keyword>
<reference evidence="1 2" key="1">
    <citation type="submission" date="2024-05" db="EMBL/GenBank/DDBJ databases">
        <title>Haplotype-resolved chromosome-level genome assembly of Huyou (Citrus changshanensis).</title>
        <authorList>
            <person name="Miao C."/>
            <person name="Chen W."/>
            <person name="Wu Y."/>
            <person name="Wang L."/>
            <person name="Zhao S."/>
            <person name="Grierson D."/>
            <person name="Xu C."/>
            <person name="Chen K."/>
        </authorList>
    </citation>
    <scope>NUCLEOTIDE SEQUENCE [LARGE SCALE GENOMIC DNA]</scope>
    <source>
        <strain evidence="1">01-14</strain>
        <tissue evidence="1">Leaf</tissue>
    </source>
</reference>